<comment type="similarity">
    <text evidence="1">Belongs to the adrenodoxin/putidaredoxin family.</text>
</comment>
<evidence type="ECO:0000256" key="1">
    <source>
        <dbReference type="ARBA" id="ARBA00010914"/>
    </source>
</evidence>
<evidence type="ECO:0000256" key="6">
    <source>
        <dbReference type="ARBA" id="ARBA00022982"/>
    </source>
</evidence>
<dbReference type="InterPro" id="IPR001041">
    <property type="entry name" value="2Fe-2S_ferredoxin-type"/>
</dbReference>
<dbReference type="InterPro" id="IPR001055">
    <property type="entry name" value="Adrenodoxin-like"/>
</dbReference>
<feature type="domain" description="2Fe-2S ferredoxin-type" evidence="10">
    <location>
        <begin position="102"/>
        <end position="205"/>
    </location>
</feature>
<keyword evidence="8" id="KW-0411">Iron-sulfur</keyword>
<protein>
    <recommendedName>
        <fullName evidence="2">2Fe-2S ferredoxin</fullName>
    </recommendedName>
</protein>
<dbReference type="EMBL" id="HBDW01001371">
    <property type="protein sequence ID" value="CAD8217486.1"/>
    <property type="molecule type" value="Transcribed_RNA"/>
</dbReference>
<reference evidence="11" key="2">
    <citation type="submission" date="2021-01" db="EMBL/GenBank/DDBJ databases">
        <authorList>
            <person name="Corre E."/>
            <person name="Pelletier E."/>
            <person name="Niang G."/>
            <person name="Scheremetjew M."/>
            <person name="Finn R."/>
            <person name="Kale V."/>
            <person name="Holt S."/>
            <person name="Cochrane G."/>
            <person name="Meng A."/>
            <person name="Brown T."/>
            <person name="Cohen L."/>
        </authorList>
    </citation>
    <scope>NUCLEOTIDE SEQUENCE</scope>
    <source>
        <strain evidence="11">RCC251</strain>
    </source>
</reference>
<dbReference type="GO" id="GO:0051537">
    <property type="term" value="F:2 iron, 2 sulfur cluster binding"/>
    <property type="evidence" value="ECO:0007669"/>
    <property type="project" value="UniProtKB-KW"/>
</dbReference>
<evidence type="ECO:0000256" key="4">
    <source>
        <dbReference type="ARBA" id="ARBA00022714"/>
    </source>
</evidence>
<proteinExistence type="inferred from homology"/>
<keyword evidence="13" id="KW-1185">Reference proteome</keyword>
<evidence type="ECO:0000256" key="2">
    <source>
        <dbReference type="ARBA" id="ARBA00019395"/>
    </source>
</evidence>
<dbReference type="InterPro" id="IPR018298">
    <property type="entry name" value="Adrenodoxin_Fe-S_BS"/>
</dbReference>
<dbReference type="Pfam" id="PF00111">
    <property type="entry name" value="Fer2"/>
    <property type="match status" value="1"/>
</dbReference>
<evidence type="ECO:0000259" key="10">
    <source>
        <dbReference type="PROSITE" id="PS51085"/>
    </source>
</evidence>
<keyword evidence="4" id="KW-0001">2Fe-2S</keyword>
<dbReference type="EMBL" id="BNJQ01000007">
    <property type="protein sequence ID" value="GHP04102.1"/>
    <property type="molecule type" value="Genomic_DNA"/>
</dbReference>
<evidence type="ECO:0000313" key="13">
    <source>
        <dbReference type="Proteomes" id="UP000660262"/>
    </source>
</evidence>
<dbReference type="SUPFAM" id="SSF54292">
    <property type="entry name" value="2Fe-2S ferredoxin-like"/>
    <property type="match status" value="1"/>
</dbReference>
<evidence type="ECO:0000256" key="3">
    <source>
        <dbReference type="ARBA" id="ARBA00022448"/>
    </source>
</evidence>
<keyword evidence="3" id="KW-0813">Transport</keyword>
<dbReference type="Proteomes" id="UP000660262">
    <property type="component" value="Unassembled WGS sequence"/>
</dbReference>
<dbReference type="InterPro" id="IPR036010">
    <property type="entry name" value="2Fe-2S_ferredoxin-like_sf"/>
</dbReference>
<dbReference type="AlphaFoldDB" id="A0A6U0GT82"/>
<dbReference type="GO" id="GO:0005739">
    <property type="term" value="C:mitochondrion"/>
    <property type="evidence" value="ECO:0007669"/>
    <property type="project" value="TreeGrafter"/>
</dbReference>
<dbReference type="GO" id="GO:0140647">
    <property type="term" value="P:P450-containing electron transport chain"/>
    <property type="evidence" value="ECO:0007669"/>
    <property type="project" value="InterPro"/>
</dbReference>
<dbReference type="PANTHER" id="PTHR23426">
    <property type="entry name" value="FERREDOXIN/ADRENODOXIN"/>
    <property type="match status" value="1"/>
</dbReference>
<sequence>MAMATSFPAYVASFVTPYRRALGATWRRGPFAHLQPLPAADTFPFQEHDPTAWSAFSDYDAGGASTAAVSLSPLSSSPSGGGTAPHGGWRGFAASAASEESIPVIFVNRDGSETTVDVPLGENLLEAAHHNDIELEGACEGSLACSTCHLIVDDPEMYERIPEACEDEEDMLDLAFGLTETSRLGCQVVATTELAGLRVRLPQATRNMAVDGFVPKPH</sequence>
<dbReference type="GO" id="GO:0009055">
    <property type="term" value="F:electron transfer activity"/>
    <property type="evidence" value="ECO:0007669"/>
    <property type="project" value="TreeGrafter"/>
</dbReference>
<gene>
    <name evidence="11" type="ORF">PPRO1472_LOCUS928</name>
    <name evidence="12" type="ORF">PPROV_000285600</name>
</gene>
<evidence type="ECO:0000256" key="5">
    <source>
        <dbReference type="ARBA" id="ARBA00022723"/>
    </source>
</evidence>
<dbReference type="PROSITE" id="PS51085">
    <property type="entry name" value="2FE2S_FER_2"/>
    <property type="match status" value="1"/>
</dbReference>
<dbReference type="CDD" id="cd00207">
    <property type="entry name" value="fer2"/>
    <property type="match status" value="1"/>
</dbReference>
<dbReference type="InterPro" id="IPR012675">
    <property type="entry name" value="Beta-grasp_dom_sf"/>
</dbReference>
<evidence type="ECO:0000256" key="7">
    <source>
        <dbReference type="ARBA" id="ARBA00023004"/>
    </source>
</evidence>
<dbReference type="PROSITE" id="PS00814">
    <property type="entry name" value="ADX"/>
    <property type="match status" value="1"/>
</dbReference>
<accession>A0A6U0GT82</accession>
<keyword evidence="5" id="KW-0479">Metal-binding</keyword>
<dbReference type="PANTHER" id="PTHR23426:SF72">
    <property type="entry name" value="2FE-2S FERREDOXIN-TYPE DOMAIN-CONTAINING PROTEIN"/>
    <property type="match status" value="1"/>
</dbReference>
<reference evidence="12" key="1">
    <citation type="submission" date="2020-10" db="EMBL/GenBank/DDBJ databases">
        <title>Unveiling of a novel bifunctional photoreceptor, Dualchrome1, isolated from a cosmopolitan green alga.</title>
        <authorList>
            <person name="Suzuki S."/>
            <person name="Kawachi M."/>
        </authorList>
    </citation>
    <scope>NUCLEOTIDE SEQUENCE</scope>
    <source>
        <strain evidence="12">NIES 2893</strain>
    </source>
</reference>
<evidence type="ECO:0000313" key="12">
    <source>
        <dbReference type="EMBL" id="GHP04102.1"/>
    </source>
</evidence>
<evidence type="ECO:0000256" key="9">
    <source>
        <dbReference type="ARBA" id="ARBA00034078"/>
    </source>
</evidence>
<evidence type="ECO:0000313" key="11">
    <source>
        <dbReference type="EMBL" id="CAD8217486.1"/>
    </source>
</evidence>
<evidence type="ECO:0000256" key="8">
    <source>
        <dbReference type="ARBA" id="ARBA00023014"/>
    </source>
</evidence>
<dbReference type="OrthoDB" id="268593at2759"/>
<keyword evidence="6" id="KW-0249">Electron transport</keyword>
<dbReference type="Gene3D" id="3.10.20.30">
    <property type="match status" value="1"/>
</dbReference>
<dbReference type="GO" id="GO:0046872">
    <property type="term" value="F:metal ion binding"/>
    <property type="evidence" value="ECO:0007669"/>
    <property type="project" value="UniProtKB-KW"/>
</dbReference>
<comment type="cofactor">
    <cofactor evidence="9">
        <name>[2Fe-2S] cluster</name>
        <dbReference type="ChEBI" id="CHEBI:190135"/>
    </cofactor>
</comment>
<name>A0A6U0GT82_9CHLO</name>
<dbReference type="PRINTS" id="PR00355">
    <property type="entry name" value="ADRENODOXIN"/>
</dbReference>
<keyword evidence="7" id="KW-0408">Iron</keyword>
<organism evidence="11">
    <name type="scientific">Pycnococcus provasolii</name>
    <dbReference type="NCBI Taxonomy" id="41880"/>
    <lineage>
        <taxon>Eukaryota</taxon>
        <taxon>Viridiplantae</taxon>
        <taxon>Chlorophyta</taxon>
        <taxon>Pseudoscourfieldiophyceae</taxon>
        <taxon>Pseudoscourfieldiales</taxon>
        <taxon>Pycnococcaceae</taxon>
        <taxon>Pycnococcus</taxon>
    </lineage>
</organism>